<dbReference type="GO" id="GO:0009313">
    <property type="term" value="P:oligosaccharide catabolic process"/>
    <property type="evidence" value="ECO:0007669"/>
    <property type="project" value="TreeGrafter"/>
</dbReference>
<proteinExistence type="predicted"/>
<dbReference type="GO" id="GO:0005737">
    <property type="term" value="C:cytoplasm"/>
    <property type="evidence" value="ECO:0007669"/>
    <property type="project" value="TreeGrafter"/>
</dbReference>
<dbReference type="PANTHER" id="PTHR10628">
    <property type="entry name" value="SIALIDASE"/>
    <property type="match status" value="1"/>
</dbReference>
<dbReference type="EMBL" id="JAURVH010001519">
    <property type="protein sequence ID" value="KAK5926537.1"/>
    <property type="molecule type" value="Genomic_DNA"/>
</dbReference>
<evidence type="ECO:0000313" key="1">
    <source>
        <dbReference type="EMBL" id="KAK5926537.1"/>
    </source>
</evidence>
<dbReference type="InterPro" id="IPR026856">
    <property type="entry name" value="Sialidase_fam"/>
</dbReference>
<dbReference type="GO" id="GO:0006689">
    <property type="term" value="P:ganglioside catabolic process"/>
    <property type="evidence" value="ECO:0007669"/>
    <property type="project" value="TreeGrafter"/>
</dbReference>
<comment type="caution">
    <text evidence="1">The sequence shown here is derived from an EMBL/GenBank/DDBJ whole genome shotgun (WGS) entry which is preliminary data.</text>
</comment>
<protein>
    <submittedName>
        <fullName evidence="1">Uncharacterized protein</fullName>
    </submittedName>
</protein>
<dbReference type="GO" id="GO:0016020">
    <property type="term" value="C:membrane"/>
    <property type="evidence" value="ECO:0007669"/>
    <property type="project" value="TreeGrafter"/>
</dbReference>
<dbReference type="GO" id="GO:0004308">
    <property type="term" value="F:exo-alpha-sialidase activity"/>
    <property type="evidence" value="ECO:0007669"/>
    <property type="project" value="InterPro"/>
</dbReference>
<keyword evidence="2" id="KW-1185">Reference proteome</keyword>
<dbReference type="SUPFAM" id="SSF50939">
    <property type="entry name" value="Sialidases"/>
    <property type="match status" value="1"/>
</dbReference>
<dbReference type="InterPro" id="IPR036278">
    <property type="entry name" value="Sialidase_sf"/>
</dbReference>
<name>A0AAN8DQ82_CHAGU</name>
<dbReference type="Proteomes" id="UP001331515">
    <property type="component" value="Unassembled WGS sequence"/>
</dbReference>
<dbReference type="CDD" id="cd15482">
    <property type="entry name" value="Sialidase_non-viral"/>
    <property type="match status" value="1"/>
</dbReference>
<dbReference type="PANTHER" id="PTHR10628:SF23">
    <property type="entry name" value="SIALIDASE-3"/>
    <property type="match status" value="1"/>
</dbReference>
<sequence>MSQNQNKWLLFTHPSDKSERLDLGVYVNKSPQDPSAWSAPWSINCGPSGYSDLAYIDESWFACLMEWREDNYTEQIAIEIFSYNEVNQAIEGLNKLAVV</sequence>
<accession>A0AAN8DQ82</accession>
<organism evidence="1 2">
    <name type="scientific">Champsocephalus gunnari</name>
    <name type="common">Mackerel icefish</name>
    <dbReference type="NCBI Taxonomy" id="52237"/>
    <lineage>
        <taxon>Eukaryota</taxon>
        <taxon>Metazoa</taxon>
        <taxon>Chordata</taxon>
        <taxon>Craniata</taxon>
        <taxon>Vertebrata</taxon>
        <taxon>Euteleostomi</taxon>
        <taxon>Actinopterygii</taxon>
        <taxon>Neopterygii</taxon>
        <taxon>Teleostei</taxon>
        <taxon>Neoteleostei</taxon>
        <taxon>Acanthomorphata</taxon>
        <taxon>Eupercaria</taxon>
        <taxon>Perciformes</taxon>
        <taxon>Notothenioidei</taxon>
        <taxon>Channichthyidae</taxon>
        <taxon>Champsocephalus</taxon>
    </lineage>
</organism>
<reference evidence="1 2" key="1">
    <citation type="journal article" date="2023" name="Mol. Biol. Evol.">
        <title>Genomics of Secondarily Temperate Adaptation in the Only Non-Antarctic Icefish.</title>
        <authorList>
            <person name="Rivera-Colon A.G."/>
            <person name="Rayamajhi N."/>
            <person name="Minhas B.F."/>
            <person name="Madrigal G."/>
            <person name="Bilyk K.T."/>
            <person name="Yoon V."/>
            <person name="Hune M."/>
            <person name="Gregory S."/>
            <person name="Cheng C.H.C."/>
            <person name="Catchen J.M."/>
        </authorList>
    </citation>
    <scope>NUCLEOTIDE SEQUENCE [LARGE SCALE GENOMIC DNA]</scope>
    <source>
        <tissue evidence="1">White muscle</tissue>
    </source>
</reference>
<evidence type="ECO:0000313" key="2">
    <source>
        <dbReference type="Proteomes" id="UP001331515"/>
    </source>
</evidence>
<dbReference type="Gene3D" id="2.120.10.10">
    <property type="match status" value="1"/>
</dbReference>
<gene>
    <name evidence="1" type="ORF">CgunFtcFv8_022100</name>
</gene>
<dbReference type="AlphaFoldDB" id="A0AAN8DQ82"/>